<feature type="transmembrane region" description="Helical" evidence="5">
    <location>
        <begin position="382"/>
        <end position="404"/>
    </location>
</feature>
<feature type="transmembrane region" description="Helical" evidence="5">
    <location>
        <begin position="187"/>
        <end position="205"/>
    </location>
</feature>
<keyword evidence="3 5" id="KW-1133">Transmembrane helix</keyword>
<feature type="transmembrane region" description="Helical" evidence="5">
    <location>
        <begin position="328"/>
        <end position="349"/>
    </location>
</feature>
<keyword evidence="2 5" id="KW-0812">Transmembrane</keyword>
<evidence type="ECO:0000313" key="7">
    <source>
        <dbReference type="Proteomes" id="UP000261764"/>
    </source>
</evidence>
<feature type="transmembrane region" description="Helical" evidence="5">
    <location>
        <begin position="59"/>
        <end position="82"/>
    </location>
</feature>
<dbReference type="AlphaFoldDB" id="A0A292IIH2"/>
<feature type="transmembrane region" description="Helical" evidence="5">
    <location>
        <begin position="154"/>
        <end position="175"/>
    </location>
</feature>
<proteinExistence type="predicted"/>
<dbReference type="PANTHER" id="PTHR11785">
    <property type="entry name" value="AMINO ACID TRANSPORTER"/>
    <property type="match status" value="1"/>
</dbReference>
<dbReference type="InterPro" id="IPR002293">
    <property type="entry name" value="AA/rel_permease1"/>
</dbReference>
<protein>
    <recommendedName>
        <fullName evidence="8">Amino acid permease/ SLC12A domain-containing protein</fullName>
    </recommendedName>
</protein>
<feature type="transmembrane region" description="Helical" evidence="5">
    <location>
        <begin position="239"/>
        <end position="256"/>
    </location>
</feature>
<evidence type="ECO:0000256" key="4">
    <source>
        <dbReference type="ARBA" id="ARBA00023136"/>
    </source>
</evidence>
<evidence type="ECO:0000256" key="3">
    <source>
        <dbReference type="ARBA" id="ARBA00022989"/>
    </source>
</evidence>
<feature type="transmembrane region" description="Helical" evidence="5">
    <location>
        <begin position="416"/>
        <end position="434"/>
    </location>
</feature>
<accession>A0A292IIH2</accession>
<keyword evidence="7" id="KW-1185">Reference proteome</keyword>
<comment type="subcellular location">
    <subcellularLocation>
        <location evidence="1">Membrane</location>
        <topology evidence="1">Multi-pass membrane protein</topology>
    </subcellularLocation>
</comment>
<feature type="transmembrane region" description="Helical" evidence="5">
    <location>
        <begin position="446"/>
        <end position="468"/>
    </location>
</feature>
<name>A0A292IIH2_9MOLU</name>
<feature type="transmembrane region" description="Helical" evidence="5">
    <location>
        <begin position="16"/>
        <end position="39"/>
    </location>
</feature>
<dbReference type="Gene3D" id="1.20.1740.10">
    <property type="entry name" value="Amino acid/polyamine transporter I"/>
    <property type="match status" value="1"/>
</dbReference>
<feature type="transmembrane region" description="Helical" evidence="5">
    <location>
        <begin position="276"/>
        <end position="300"/>
    </location>
</feature>
<evidence type="ECO:0000256" key="2">
    <source>
        <dbReference type="ARBA" id="ARBA00022692"/>
    </source>
</evidence>
<reference evidence="6 7" key="1">
    <citation type="journal article" date="2015" name="Clin. Infect. Dis.">
        <title>Genomic Investigations unmask Mycoplasma amphoriforme, a new respiratory pathogen.</title>
        <authorList>
            <person name="Gillespie S.H."/>
            <person name="Ling C.L."/>
            <person name="Oravcova K."/>
            <person name="Pinheiro M."/>
            <person name="Wells L."/>
            <person name="Bryant J.M."/>
            <person name="McHugh T.D."/>
            <person name="Bebear C."/>
            <person name="Webster D."/>
            <person name="Harris S.R."/>
            <person name="Seth-Smith H.M."/>
            <person name="Thomson N.R."/>
        </authorList>
    </citation>
    <scope>NUCLEOTIDE SEQUENCE [LARGE SCALE GENOMIC DNA]</scope>
    <source>
        <strain evidence="6 7">A39</strain>
    </source>
</reference>
<dbReference type="GO" id="GO:0015179">
    <property type="term" value="F:L-amino acid transmembrane transporter activity"/>
    <property type="evidence" value="ECO:0007669"/>
    <property type="project" value="TreeGrafter"/>
</dbReference>
<keyword evidence="4 5" id="KW-0472">Membrane</keyword>
<evidence type="ECO:0000256" key="5">
    <source>
        <dbReference type="SAM" id="Phobius"/>
    </source>
</evidence>
<evidence type="ECO:0000256" key="1">
    <source>
        <dbReference type="ARBA" id="ARBA00004141"/>
    </source>
</evidence>
<dbReference type="Pfam" id="PF13520">
    <property type="entry name" value="AA_permease_2"/>
    <property type="match status" value="1"/>
</dbReference>
<evidence type="ECO:0000313" key="6">
    <source>
        <dbReference type="EMBL" id="CDN40731.1"/>
    </source>
</evidence>
<sequence length="547" mass="59845">MREVNRLMEVGKAKKLGFLAALSVVVSSIVGIGIFLKNISVIRNAANGADAAGFSGTFSFWSVIIAWVLGAVITFFAALSLAEISTSRSSKAGLSGWSEQLGGKHLGRFVRFNQATFYYGILIGALPFLAVEGLYRAIFIGVNHRDPSVNELHFGWIFLGGLIILIAFVALNLFASKASIGFQYLSLFIKIVPLVVVFIIGVANANRSNILDQNLANVQNGPLGKDLYDAKFQTPSSKWVSVGGIFTALPAVFFAFDSYANVGNIADDVKKPHRTIPLVIVFGIIIASIIYIVISIGAGLTGFGDAAKILQTLIKGDAANVKQAREGLAIFMNILISLSAFGVVNALSLTTIKSNESLIEEGQIMGYRFFQKLNNKTQHSGTLLLMTFSVGVYFLIVGIVGTALNTDAFSDAITNLPSLFFFLIYAIIISLGFIDRFTKKQCHRVWGFWFAAPVSAIAIYAVFIYMFFVNNIIDVAKNPFANSGSGLFFDNNARPWKNWQNMVIFWVLLATFIFMPLINHLVIMKTGGYINLDTKYFNNSLKNTKSY</sequence>
<dbReference type="KEGG" id="mamp:MAMA39_06140"/>
<feature type="transmembrane region" description="Helical" evidence="5">
    <location>
        <begin position="117"/>
        <end position="142"/>
    </location>
</feature>
<feature type="transmembrane region" description="Helical" evidence="5">
    <location>
        <begin position="503"/>
        <end position="523"/>
    </location>
</feature>
<dbReference type="PANTHER" id="PTHR11785:SF512">
    <property type="entry name" value="SOBREMESA, ISOFORM B"/>
    <property type="match status" value="1"/>
</dbReference>
<dbReference type="EMBL" id="HG937516">
    <property type="protein sequence ID" value="CDN40731.1"/>
    <property type="molecule type" value="Genomic_DNA"/>
</dbReference>
<evidence type="ECO:0008006" key="8">
    <source>
        <dbReference type="Google" id="ProtNLM"/>
    </source>
</evidence>
<dbReference type="PIRSF" id="PIRSF006060">
    <property type="entry name" value="AA_transporter"/>
    <property type="match status" value="1"/>
</dbReference>
<organism evidence="6 7">
    <name type="scientific">Mycoplasma amphoriforme A39</name>
    <dbReference type="NCBI Taxonomy" id="572419"/>
    <lineage>
        <taxon>Bacteria</taxon>
        <taxon>Bacillati</taxon>
        <taxon>Mycoplasmatota</taxon>
        <taxon>Mollicutes</taxon>
        <taxon>Mycoplasmataceae</taxon>
        <taxon>Mycoplasma</taxon>
    </lineage>
</organism>
<dbReference type="Proteomes" id="UP000261764">
    <property type="component" value="Chromosome I"/>
</dbReference>
<gene>
    <name evidence="6" type="ORF">MAMA39_06140</name>
</gene>
<dbReference type="GO" id="GO:0016020">
    <property type="term" value="C:membrane"/>
    <property type="evidence" value="ECO:0007669"/>
    <property type="project" value="UniProtKB-SubCell"/>
</dbReference>
<dbReference type="InterPro" id="IPR050598">
    <property type="entry name" value="AminoAcid_Transporter"/>
</dbReference>